<gene>
    <name evidence="1" type="ORF">ERUC_LOCUS610</name>
</gene>
<keyword evidence="2" id="KW-1185">Reference proteome</keyword>
<name>A0ABC8IN13_ERUVS</name>
<proteinExistence type="predicted"/>
<dbReference type="Proteomes" id="UP001642260">
    <property type="component" value="Unassembled WGS sequence"/>
</dbReference>
<organism evidence="1 2">
    <name type="scientific">Eruca vesicaria subsp. sativa</name>
    <name type="common">Garden rocket</name>
    <name type="synonym">Eruca sativa</name>
    <dbReference type="NCBI Taxonomy" id="29727"/>
    <lineage>
        <taxon>Eukaryota</taxon>
        <taxon>Viridiplantae</taxon>
        <taxon>Streptophyta</taxon>
        <taxon>Embryophyta</taxon>
        <taxon>Tracheophyta</taxon>
        <taxon>Spermatophyta</taxon>
        <taxon>Magnoliopsida</taxon>
        <taxon>eudicotyledons</taxon>
        <taxon>Gunneridae</taxon>
        <taxon>Pentapetalae</taxon>
        <taxon>rosids</taxon>
        <taxon>malvids</taxon>
        <taxon>Brassicales</taxon>
        <taxon>Brassicaceae</taxon>
        <taxon>Brassiceae</taxon>
        <taxon>Eruca</taxon>
    </lineage>
</organism>
<comment type="caution">
    <text evidence="1">The sequence shown here is derived from an EMBL/GenBank/DDBJ whole genome shotgun (WGS) entry which is preliminary data.</text>
</comment>
<dbReference type="AlphaFoldDB" id="A0ABC8IN13"/>
<accession>A0ABC8IN13</accession>
<dbReference type="EMBL" id="CAKOAT010011114">
    <property type="protein sequence ID" value="CAH8283520.1"/>
    <property type="molecule type" value="Genomic_DNA"/>
</dbReference>
<evidence type="ECO:0000313" key="2">
    <source>
        <dbReference type="Proteomes" id="UP001642260"/>
    </source>
</evidence>
<sequence>MEEIRYWSWPEVLLGLKQCQELDTSSDAESLTVKLMDALVEKLCLAIEASPSSAACSPSPDSSLFRFSCDSKSTESFKNSFSDNMVVR</sequence>
<evidence type="ECO:0000313" key="1">
    <source>
        <dbReference type="EMBL" id="CAH8283520.1"/>
    </source>
</evidence>
<reference evidence="1 2" key="1">
    <citation type="submission" date="2022-03" db="EMBL/GenBank/DDBJ databases">
        <authorList>
            <person name="Macdonald S."/>
            <person name="Ahmed S."/>
            <person name="Newling K."/>
        </authorList>
    </citation>
    <scope>NUCLEOTIDE SEQUENCE [LARGE SCALE GENOMIC DNA]</scope>
</reference>
<protein>
    <submittedName>
        <fullName evidence="1">Uncharacterized protein</fullName>
    </submittedName>
</protein>